<evidence type="ECO:0000256" key="1">
    <source>
        <dbReference type="SAM" id="MobiDB-lite"/>
    </source>
</evidence>
<sequence>MSFNSYHRRGSRSAAQATLAKRHYSDFEDPFAPTFNTGDVQILSIPLVNGIEDISEDSKLFTNEVRSEEYAILSTSSERDEDRSLHAGNVRSVPQEPPFTTTVAPSLYVARSALECSNEHNLVSNAQRIDDWCVQSDHRSPLLKIPANSRVQEVVEAWGVENESLTVQKHNNFAESRPAVMYPDNYTSHLLELMNPVQKLRLLSFAESMLPFLKRRQAPELRPTKFRDVPSVFVNRDFQLQCALNLEMRTSNSTLAKRERGEETFSSSSQSESYNSISRSSGGMQSWYSWNLVARLSTDQISNF</sequence>
<keyword evidence="3" id="KW-1185">Reference proteome</keyword>
<dbReference type="EMBL" id="LT598461">
    <property type="protein sequence ID" value="SCU96992.1"/>
    <property type="molecule type" value="Genomic_DNA"/>
</dbReference>
<proteinExistence type="predicted"/>
<feature type="compositionally biased region" description="Low complexity" evidence="1">
    <location>
        <begin position="266"/>
        <end position="277"/>
    </location>
</feature>
<accession>A0A1G4K0G6</accession>
<reference evidence="2 3" key="1">
    <citation type="submission" date="2016-03" db="EMBL/GenBank/DDBJ databases">
        <authorList>
            <person name="Devillers H."/>
        </authorList>
    </citation>
    <scope>NUCLEOTIDE SEQUENCE [LARGE SCALE GENOMIC DNA]</scope>
    <source>
        <strain evidence="2">CBS 10888</strain>
    </source>
</reference>
<dbReference type="AlphaFoldDB" id="A0A1G4K0G6"/>
<organism evidence="2 3">
    <name type="scientific">Lachancea dasiensis</name>
    <dbReference type="NCBI Taxonomy" id="1072105"/>
    <lineage>
        <taxon>Eukaryota</taxon>
        <taxon>Fungi</taxon>
        <taxon>Dikarya</taxon>
        <taxon>Ascomycota</taxon>
        <taxon>Saccharomycotina</taxon>
        <taxon>Saccharomycetes</taxon>
        <taxon>Saccharomycetales</taxon>
        <taxon>Saccharomycetaceae</taxon>
        <taxon>Lachancea</taxon>
    </lineage>
</organism>
<feature type="region of interest" description="Disordered" evidence="1">
    <location>
        <begin position="255"/>
        <end position="277"/>
    </location>
</feature>
<feature type="region of interest" description="Disordered" evidence="1">
    <location>
        <begin position="75"/>
        <end position="97"/>
    </location>
</feature>
<dbReference type="Proteomes" id="UP000190274">
    <property type="component" value="Chromosome H"/>
</dbReference>
<dbReference type="OrthoDB" id="4066250at2759"/>
<evidence type="ECO:0000313" key="2">
    <source>
        <dbReference type="EMBL" id="SCU96992.1"/>
    </source>
</evidence>
<evidence type="ECO:0000313" key="3">
    <source>
        <dbReference type="Proteomes" id="UP000190274"/>
    </source>
</evidence>
<protein>
    <submittedName>
        <fullName evidence="2">LADA_0H03862g1_1</fullName>
    </submittedName>
</protein>
<gene>
    <name evidence="2" type="ORF">LADA_0H03862G</name>
</gene>
<name>A0A1G4K0G6_9SACH</name>